<dbReference type="RefSeq" id="WP_107394036.1">
    <property type="nucleotide sequence ID" value="NZ_PHHF01000018.1"/>
</dbReference>
<dbReference type="EMBL" id="PHHF01000018">
    <property type="protein sequence ID" value="PTD26186.1"/>
    <property type="molecule type" value="Genomic_DNA"/>
</dbReference>
<gene>
    <name evidence="2" type="ORF">CV103_04090</name>
</gene>
<comment type="caution">
    <text evidence="2">The sequence shown here is derived from an EMBL/GenBank/DDBJ whole genome shotgun (WGS) entry which is preliminary data.</text>
</comment>
<evidence type="ECO:0000313" key="2">
    <source>
        <dbReference type="EMBL" id="PTD26186.1"/>
    </source>
</evidence>
<sequence length="186" mass="20062">MKHRRRAALAAALWLAPLPAAAKPACAPAQVERVTALIRDAAGDMHLILATIRGRMTTEQVRCWAATGDRRMMTELARRLEAGDGIARDPERAEDLYKIAATPKPGTLWIYVPGVGGQPGRVMPHTIGPGEPGLPEAAYRRALMHIEGRAARPSYRKGLKLLKQAADGGYPPARARYAAIMNGPST</sequence>
<keyword evidence="1" id="KW-0732">Signal</keyword>
<feature type="chain" id="PRO_5015450183" evidence="1">
    <location>
        <begin position="23"/>
        <end position="186"/>
    </location>
</feature>
<name>A0A2T4I6B8_9SPHN</name>
<reference evidence="2 3" key="1">
    <citation type="submission" date="2017-11" db="EMBL/GenBank/DDBJ databases">
        <title>Sphingomonas oleivorans sp. nov., isolated from oil-contaminated soil.</title>
        <authorList>
            <person name="Wang L."/>
            <person name="Chen L."/>
        </authorList>
    </citation>
    <scope>NUCLEOTIDE SEQUENCE [LARGE SCALE GENOMIC DNA]</scope>
    <source>
        <strain evidence="2 3">K101</strain>
    </source>
</reference>
<dbReference type="AlphaFoldDB" id="A0A2T4I6B8"/>
<accession>A0A2T4I6B8</accession>
<dbReference type="Proteomes" id="UP000241206">
    <property type="component" value="Unassembled WGS sequence"/>
</dbReference>
<proteinExistence type="predicted"/>
<dbReference type="SMART" id="SM00671">
    <property type="entry name" value="SEL1"/>
    <property type="match status" value="2"/>
</dbReference>
<dbReference type="SUPFAM" id="SSF81901">
    <property type="entry name" value="HCP-like"/>
    <property type="match status" value="1"/>
</dbReference>
<keyword evidence="3" id="KW-1185">Reference proteome</keyword>
<feature type="signal peptide" evidence="1">
    <location>
        <begin position="1"/>
        <end position="22"/>
    </location>
</feature>
<dbReference type="InterPro" id="IPR006597">
    <property type="entry name" value="Sel1-like"/>
</dbReference>
<dbReference type="InterPro" id="IPR011990">
    <property type="entry name" value="TPR-like_helical_dom_sf"/>
</dbReference>
<evidence type="ECO:0000256" key="1">
    <source>
        <dbReference type="SAM" id="SignalP"/>
    </source>
</evidence>
<evidence type="ECO:0000313" key="3">
    <source>
        <dbReference type="Proteomes" id="UP000241206"/>
    </source>
</evidence>
<organism evidence="2 3">
    <name type="scientific">Edaphosphingomonas fennica</name>
    <dbReference type="NCBI Taxonomy" id="114404"/>
    <lineage>
        <taxon>Bacteria</taxon>
        <taxon>Pseudomonadati</taxon>
        <taxon>Pseudomonadota</taxon>
        <taxon>Alphaproteobacteria</taxon>
        <taxon>Sphingomonadales</taxon>
        <taxon>Rhizorhabdaceae</taxon>
        <taxon>Edaphosphingomonas</taxon>
    </lineage>
</organism>
<dbReference type="Gene3D" id="1.25.40.10">
    <property type="entry name" value="Tetratricopeptide repeat domain"/>
    <property type="match status" value="1"/>
</dbReference>
<protein>
    <submittedName>
        <fullName evidence="2">Sel1 repeat family protein</fullName>
    </submittedName>
</protein>
<dbReference type="Pfam" id="PF08238">
    <property type="entry name" value="Sel1"/>
    <property type="match status" value="2"/>
</dbReference>